<dbReference type="GO" id="GO:0008360">
    <property type="term" value="P:regulation of cell shape"/>
    <property type="evidence" value="ECO:0007669"/>
    <property type="project" value="UniProtKB-KW"/>
</dbReference>
<keyword evidence="11 19" id="KW-0521">NADP</keyword>
<evidence type="ECO:0000256" key="14">
    <source>
        <dbReference type="ARBA" id="ARBA00023002"/>
    </source>
</evidence>
<gene>
    <name evidence="19" type="primary">murB</name>
    <name evidence="21" type="ORF">B0I27_11049</name>
</gene>
<evidence type="ECO:0000256" key="9">
    <source>
        <dbReference type="ARBA" id="ARBA00022630"/>
    </source>
</evidence>
<dbReference type="InterPro" id="IPR011601">
    <property type="entry name" value="MurB_C"/>
</dbReference>
<comment type="similarity">
    <text evidence="19">Belongs to the MurB family.</text>
</comment>
<evidence type="ECO:0000256" key="2">
    <source>
        <dbReference type="ARBA" id="ARBA00003921"/>
    </source>
</evidence>
<dbReference type="AlphaFoldDB" id="A0A2T0TW41"/>
<organism evidence="21 22">
    <name type="scientific">Arcticibacter pallidicorallinus</name>
    <dbReference type="NCBI Taxonomy" id="1259464"/>
    <lineage>
        <taxon>Bacteria</taxon>
        <taxon>Pseudomonadati</taxon>
        <taxon>Bacteroidota</taxon>
        <taxon>Sphingobacteriia</taxon>
        <taxon>Sphingobacteriales</taxon>
        <taxon>Sphingobacteriaceae</taxon>
        <taxon>Arcticibacter</taxon>
    </lineage>
</organism>
<sequence>MIFNPKFGPNRFKMLAIAEHVSLKNLNTFRVDAHARWFTEIHNEGELQELFAEDRWRVAERFILGGGSNVLFTRDFGGLIIRMSIPGIAHEIKGDDVYVTAGAGVVWNDLVKYCVDRGFAGIENLSLIPGTVGASPVQNIGAYGVELKDVFHSCRAYHIDRAEVIAFSPADCEFDYRDSIFKRALKNQVLISSVTFKLSLVPHINISYGAIRQELEARGITHPNIKDVSSVVSSIRVEKLPDPSTIGNAGSFFKNPVIDEHEFVQLKSAFPDIVHYCLPNSTVKLAAGWMIEKSGWKGKQIKQTATWKNQALVIVNAGNASGSEIYGFSEAIINDVKEKFNITLEREVNVL</sequence>
<dbReference type="GO" id="GO:0071555">
    <property type="term" value="P:cell wall organization"/>
    <property type="evidence" value="ECO:0007669"/>
    <property type="project" value="UniProtKB-KW"/>
</dbReference>
<feature type="active site" evidence="19">
    <location>
        <position position="177"/>
    </location>
</feature>
<evidence type="ECO:0000256" key="4">
    <source>
        <dbReference type="ARBA" id="ARBA00004752"/>
    </source>
</evidence>
<dbReference type="PROSITE" id="PS51387">
    <property type="entry name" value="FAD_PCMH"/>
    <property type="match status" value="1"/>
</dbReference>
<dbReference type="SUPFAM" id="SSF56194">
    <property type="entry name" value="Uridine diphospho-N-Acetylenolpyruvylglucosamine reductase, MurB, C-terminal domain"/>
    <property type="match status" value="1"/>
</dbReference>
<feature type="domain" description="FAD-binding PCMH-type" evidence="20">
    <location>
        <begin position="30"/>
        <end position="201"/>
    </location>
</feature>
<comment type="caution">
    <text evidence="21">The sequence shown here is derived from an EMBL/GenBank/DDBJ whole genome shotgun (WGS) entry which is preliminary data.</text>
</comment>
<dbReference type="GO" id="GO:0008762">
    <property type="term" value="F:UDP-N-acetylmuramate dehydrogenase activity"/>
    <property type="evidence" value="ECO:0007669"/>
    <property type="project" value="UniProtKB-UniRule"/>
</dbReference>
<keyword evidence="22" id="KW-1185">Reference proteome</keyword>
<comment type="function">
    <text evidence="2 19">Cell wall formation.</text>
</comment>
<evidence type="ECO:0000256" key="6">
    <source>
        <dbReference type="ARBA" id="ARBA00015188"/>
    </source>
</evidence>
<dbReference type="InterPro" id="IPR006094">
    <property type="entry name" value="Oxid_FAD_bind_N"/>
</dbReference>
<dbReference type="InterPro" id="IPR016166">
    <property type="entry name" value="FAD-bd_PCMH"/>
</dbReference>
<feature type="active site" evidence="19">
    <location>
        <position position="347"/>
    </location>
</feature>
<keyword evidence="16 19" id="KW-0961">Cell wall biogenesis/degradation</keyword>
<keyword evidence="15 19" id="KW-0131">Cell cycle</keyword>
<evidence type="ECO:0000256" key="1">
    <source>
        <dbReference type="ARBA" id="ARBA00001974"/>
    </source>
</evidence>
<dbReference type="PANTHER" id="PTHR21071:SF4">
    <property type="entry name" value="UDP-N-ACETYLENOLPYRUVOYLGLUCOSAMINE REDUCTASE"/>
    <property type="match status" value="1"/>
</dbReference>
<keyword evidence="9 19" id="KW-0285">Flavoprotein</keyword>
<evidence type="ECO:0000256" key="11">
    <source>
        <dbReference type="ARBA" id="ARBA00022857"/>
    </source>
</evidence>
<dbReference type="GO" id="GO:0071949">
    <property type="term" value="F:FAD binding"/>
    <property type="evidence" value="ECO:0007669"/>
    <property type="project" value="InterPro"/>
</dbReference>
<dbReference type="HAMAP" id="MF_00037">
    <property type="entry name" value="MurB"/>
    <property type="match status" value="1"/>
</dbReference>
<dbReference type="Gene3D" id="3.30.465.10">
    <property type="match status" value="1"/>
</dbReference>
<evidence type="ECO:0000256" key="5">
    <source>
        <dbReference type="ARBA" id="ARBA00012518"/>
    </source>
</evidence>
<evidence type="ECO:0000313" key="22">
    <source>
        <dbReference type="Proteomes" id="UP000238034"/>
    </source>
</evidence>
<proteinExistence type="inferred from homology"/>
<dbReference type="GO" id="GO:0005829">
    <property type="term" value="C:cytosol"/>
    <property type="evidence" value="ECO:0007669"/>
    <property type="project" value="TreeGrafter"/>
</dbReference>
<evidence type="ECO:0000256" key="8">
    <source>
        <dbReference type="ARBA" id="ARBA00022618"/>
    </source>
</evidence>
<evidence type="ECO:0000256" key="12">
    <source>
        <dbReference type="ARBA" id="ARBA00022960"/>
    </source>
</evidence>
<dbReference type="Pfam" id="PF02873">
    <property type="entry name" value="MurB_C"/>
    <property type="match status" value="1"/>
</dbReference>
<keyword evidence="7 19" id="KW-0963">Cytoplasm</keyword>
<dbReference type="InterPro" id="IPR036635">
    <property type="entry name" value="MurB_C_sf"/>
</dbReference>
<dbReference type="InterPro" id="IPR036318">
    <property type="entry name" value="FAD-bd_PCMH-like_sf"/>
</dbReference>
<dbReference type="NCBIfam" id="NF000755">
    <property type="entry name" value="PRK00046.1"/>
    <property type="match status" value="1"/>
</dbReference>
<evidence type="ECO:0000256" key="13">
    <source>
        <dbReference type="ARBA" id="ARBA00022984"/>
    </source>
</evidence>
<evidence type="ECO:0000256" key="7">
    <source>
        <dbReference type="ARBA" id="ARBA00022490"/>
    </source>
</evidence>
<dbReference type="InterPro" id="IPR016167">
    <property type="entry name" value="FAD-bd_PCMH_sub1"/>
</dbReference>
<evidence type="ECO:0000313" key="21">
    <source>
        <dbReference type="EMBL" id="PRY49875.1"/>
    </source>
</evidence>
<comment type="pathway">
    <text evidence="4 19">Cell wall biogenesis; peptidoglycan biosynthesis.</text>
</comment>
<dbReference type="Pfam" id="PF01565">
    <property type="entry name" value="FAD_binding_4"/>
    <property type="match status" value="1"/>
</dbReference>
<dbReference type="EC" id="1.3.1.98" evidence="5 19"/>
<dbReference type="GO" id="GO:0009252">
    <property type="term" value="P:peptidoglycan biosynthetic process"/>
    <property type="evidence" value="ECO:0007669"/>
    <property type="project" value="UniProtKB-UniRule"/>
</dbReference>
<keyword evidence="14 19" id="KW-0560">Oxidoreductase</keyword>
<name>A0A2T0TW41_9SPHI</name>
<evidence type="ECO:0000259" key="20">
    <source>
        <dbReference type="PROSITE" id="PS51387"/>
    </source>
</evidence>
<evidence type="ECO:0000256" key="15">
    <source>
        <dbReference type="ARBA" id="ARBA00023306"/>
    </source>
</evidence>
<accession>A0A2T0TW41</accession>
<evidence type="ECO:0000256" key="17">
    <source>
        <dbReference type="ARBA" id="ARBA00031026"/>
    </source>
</evidence>
<dbReference type="PANTHER" id="PTHR21071">
    <property type="entry name" value="UDP-N-ACETYLENOLPYRUVOYLGLUCOSAMINE REDUCTASE"/>
    <property type="match status" value="1"/>
</dbReference>
<comment type="catalytic activity">
    <reaction evidence="18 19">
        <text>UDP-N-acetyl-alpha-D-muramate + NADP(+) = UDP-N-acetyl-3-O-(1-carboxyvinyl)-alpha-D-glucosamine + NADPH + H(+)</text>
        <dbReference type="Rhea" id="RHEA:12248"/>
        <dbReference type="ChEBI" id="CHEBI:15378"/>
        <dbReference type="ChEBI" id="CHEBI:57783"/>
        <dbReference type="ChEBI" id="CHEBI:58349"/>
        <dbReference type="ChEBI" id="CHEBI:68483"/>
        <dbReference type="ChEBI" id="CHEBI:70757"/>
        <dbReference type="EC" id="1.3.1.98"/>
    </reaction>
</comment>
<reference evidence="21 22" key="1">
    <citation type="submission" date="2018-03" db="EMBL/GenBank/DDBJ databases">
        <title>Genomic Encyclopedia of Type Strains, Phase III (KMG-III): the genomes of soil and plant-associated and newly described type strains.</title>
        <authorList>
            <person name="Whitman W."/>
        </authorList>
    </citation>
    <scope>NUCLEOTIDE SEQUENCE [LARGE SCALE GENOMIC DNA]</scope>
    <source>
        <strain evidence="21 22">CGMCC 1.9313</strain>
    </source>
</reference>
<dbReference type="InterPro" id="IPR016169">
    <property type="entry name" value="FAD-bd_PCMH_sub2"/>
</dbReference>
<comment type="cofactor">
    <cofactor evidence="1 19">
        <name>FAD</name>
        <dbReference type="ChEBI" id="CHEBI:57692"/>
    </cofactor>
</comment>
<comment type="subcellular location">
    <subcellularLocation>
        <location evidence="3 19">Cytoplasm</location>
    </subcellularLocation>
</comment>
<evidence type="ECO:0000256" key="3">
    <source>
        <dbReference type="ARBA" id="ARBA00004496"/>
    </source>
</evidence>
<dbReference type="NCBIfam" id="TIGR00179">
    <property type="entry name" value="murB"/>
    <property type="match status" value="1"/>
</dbReference>
<dbReference type="InterPro" id="IPR003170">
    <property type="entry name" value="MurB"/>
</dbReference>
<protein>
    <recommendedName>
        <fullName evidence="6 19">UDP-N-acetylenolpyruvoylglucosamine reductase</fullName>
        <ecNumber evidence="5 19">1.3.1.98</ecNumber>
    </recommendedName>
    <alternativeName>
        <fullName evidence="17 19">UDP-N-acetylmuramate dehydrogenase</fullName>
    </alternativeName>
</protein>
<keyword evidence="8 19" id="KW-0132">Cell division</keyword>
<keyword evidence="13 19" id="KW-0573">Peptidoglycan synthesis</keyword>
<evidence type="ECO:0000256" key="18">
    <source>
        <dbReference type="ARBA" id="ARBA00048914"/>
    </source>
</evidence>
<keyword evidence="10 19" id="KW-0274">FAD</keyword>
<dbReference type="UniPathway" id="UPA00219"/>
<evidence type="ECO:0000256" key="19">
    <source>
        <dbReference type="HAMAP-Rule" id="MF_00037"/>
    </source>
</evidence>
<dbReference type="GO" id="GO:0051301">
    <property type="term" value="P:cell division"/>
    <property type="evidence" value="ECO:0007669"/>
    <property type="project" value="UniProtKB-KW"/>
</dbReference>
<feature type="active site" description="Proton donor" evidence="19">
    <location>
        <position position="251"/>
    </location>
</feature>
<dbReference type="Proteomes" id="UP000238034">
    <property type="component" value="Unassembled WGS sequence"/>
</dbReference>
<dbReference type="EMBL" id="PVTH01000010">
    <property type="protein sequence ID" value="PRY49875.1"/>
    <property type="molecule type" value="Genomic_DNA"/>
</dbReference>
<keyword evidence="12 19" id="KW-0133">Cell shape</keyword>
<evidence type="ECO:0000256" key="16">
    <source>
        <dbReference type="ARBA" id="ARBA00023316"/>
    </source>
</evidence>
<evidence type="ECO:0000256" key="10">
    <source>
        <dbReference type="ARBA" id="ARBA00022827"/>
    </source>
</evidence>
<dbReference type="Gene3D" id="3.30.43.10">
    <property type="entry name" value="Uridine Diphospho-n-acetylenolpyruvylglucosamine Reductase, domain 2"/>
    <property type="match status" value="1"/>
</dbReference>
<dbReference type="Gene3D" id="3.90.78.10">
    <property type="entry name" value="UDP-N-acetylenolpyruvoylglucosamine reductase, C-terminal domain"/>
    <property type="match status" value="1"/>
</dbReference>
<dbReference type="SUPFAM" id="SSF56176">
    <property type="entry name" value="FAD-binding/transporter-associated domain-like"/>
    <property type="match status" value="1"/>
</dbReference>